<feature type="compositionally biased region" description="Polar residues" evidence="7">
    <location>
        <begin position="326"/>
        <end position="336"/>
    </location>
</feature>
<evidence type="ECO:0000256" key="2">
    <source>
        <dbReference type="ARBA" id="ARBA00022679"/>
    </source>
</evidence>
<protein>
    <recommendedName>
        <fullName evidence="12">SET domain-containing protein</fullName>
    </recommendedName>
</protein>
<dbReference type="AlphaFoldDB" id="Q0V4Y6"/>
<evidence type="ECO:0000256" key="5">
    <source>
        <dbReference type="ARBA" id="ARBA00023163"/>
    </source>
</evidence>
<proteinExistence type="predicted"/>
<keyword evidence="3" id="KW-0949">S-adenosyl-L-methionine</keyword>
<dbReference type="Pfam" id="PF00856">
    <property type="entry name" value="SET"/>
    <property type="match status" value="1"/>
</dbReference>
<reference evidence="11" key="1">
    <citation type="journal article" date="2007" name="Plant Cell">
        <title>Dothideomycete-plant interactions illuminated by genome sequencing and EST analysis of the wheat pathogen Stagonospora nodorum.</title>
        <authorList>
            <person name="Hane J.K."/>
            <person name="Lowe R.G."/>
            <person name="Solomon P.S."/>
            <person name="Tan K.C."/>
            <person name="Schoch C.L."/>
            <person name="Spatafora J.W."/>
            <person name="Crous P.W."/>
            <person name="Kodira C."/>
            <person name="Birren B.W."/>
            <person name="Galagan J.E."/>
            <person name="Torriani S.F."/>
            <person name="McDonald B.A."/>
            <person name="Oliver R.P."/>
        </authorList>
    </citation>
    <scope>NUCLEOTIDE SEQUENCE [LARGE SCALE GENOMIC DNA]</scope>
    <source>
        <strain evidence="11">SN15 / ATCC MYA-4574 / FGSC 10173</strain>
    </source>
</reference>
<dbReference type="EMBL" id="CH445325">
    <property type="protein sequence ID" value="EAT92423.2"/>
    <property type="molecule type" value="Genomic_DNA"/>
</dbReference>
<feature type="domain" description="SET" evidence="8">
    <location>
        <begin position="172"/>
        <end position="289"/>
    </location>
</feature>
<dbReference type="PANTHER" id="PTHR45747">
    <property type="entry name" value="HISTONE-LYSINE N-METHYLTRANSFERASE E(Z)"/>
    <property type="match status" value="1"/>
</dbReference>
<evidence type="ECO:0000256" key="1">
    <source>
        <dbReference type="ARBA" id="ARBA00022603"/>
    </source>
</evidence>
<keyword evidence="1" id="KW-0489">Methyltransferase</keyword>
<evidence type="ECO:0000259" key="8">
    <source>
        <dbReference type="PROSITE" id="PS50280"/>
    </source>
</evidence>
<dbReference type="PANTHER" id="PTHR45747:SF4">
    <property type="entry name" value="HISTONE-LYSINE N-METHYLTRANSFERASE E(Z)"/>
    <property type="match status" value="1"/>
</dbReference>
<feature type="domain" description="CXC" evidence="9">
    <location>
        <begin position="47"/>
        <end position="157"/>
    </location>
</feature>
<evidence type="ECO:0008006" key="12">
    <source>
        <dbReference type="Google" id="ProtNLM"/>
    </source>
</evidence>
<dbReference type="InParanoid" id="Q0V4Y6"/>
<gene>
    <name evidence="10" type="ORF">SNOG_00928</name>
</gene>
<dbReference type="Proteomes" id="UP000001055">
    <property type="component" value="Unassembled WGS sequence"/>
</dbReference>
<dbReference type="InterPro" id="IPR041355">
    <property type="entry name" value="Pre-SET_CXC"/>
</dbReference>
<dbReference type="VEuPathDB" id="FungiDB:JI435_009280"/>
<comment type="catalytic activity">
    <reaction evidence="6">
        <text>L-lysyl(27)-[histone H3] + 3 S-adenosyl-L-methionine = N(6),N(6),N(6)-trimethyl-L-lysyl(27)-[histone H3] + 3 S-adenosyl-L-homocysteine + 3 H(+)</text>
        <dbReference type="Rhea" id="RHEA:60292"/>
        <dbReference type="Rhea" id="RHEA-COMP:15535"/>
        <dbReference type="Rhea" id="RHEA-COMP:15548"/>
        <dbReference type="ChEBI" id="CHEBI:15378"/>
        <dbReference type="ChEBI" id="CHEBI:29969"/>
        <dbReference type="ChEBI" id="CHEBI:57856"/>
        <dbReference type="ChEBI" id="CHEBI:59789"/>
        <dbReference type="ChEBI" id="CHEBI:61961"/>
        <dbReference type="EC" id="2.1.1.356"/>
    </reaction>
</comment>
<evidence type="ECO:0000256" key="3">
    <source>
        <dbReference type="ARBA" id="ARBA00022691"/>
    </source>
</evidence>
<dbReference type="RefSeq" id="XP_001791594.1">
    <property type="nucleotide sequence ID" value="XM_001791542.1"/>
</dbReference>
<evidence type="ECO:0000256" key="4">
    <source>
        <dbReference type="ARBA" id="ARBA00023015"/>
    </source>
</evidence>
<dbReference type="eggNOG" id="KOG1079">
    <property type="taxonomic scope" value="Eukaryota"/>
</dbReference>
<keyword evidence="5" id="KW-0804">Transcription</keyword>
<dbReference type="InterPro" id="IPR026489">
    <property type="entry name" value="CXC_dom"/>
</dbReference>
<sequence>MPIHFDSDDSDVEKIVNYKFPSNPDSLKSQPTSKALGRSLPPPGDFRPKWWLDYTITSQWDERKPFVPCNHEGTCAEARCRCFMENVTCEKTCRCPPSCNRRFPGCTCAAIPGKRTCALIKDCLCVKFKRECDADLCGTCGATEILDPVNRYNDELLHHSCANVAIQRGVPKKTLLGKSEVHGFGLYAGEDIDAHELIGEYAGETLSIGEMQRREIIYTYEKNMYLFKLNKEQDVDATHMGNKLRFINNANATHSNCASKVVFCNTVFRVALYALTSIKAGSELFFNYNYPEEMTKNFKQPKGKIVAVKQVVKQPKKGKMKRAPSFNDSITSSTGGNEADQEESETPERAKDPTPLGLARGLERKAGHPSLSFKRPTMKTRTPMEAQKLPTPKSRKMAVKLAILCQKEQAQRDLE</sequence>
<keyword evidence="4" id="KW-0805">Transcription regulation</keyword>
<evidence type="ECO:0000256" key="7">
    <source>
        <dbReference type="SAM" id="MobiDB-lite"/>
    </source>
</evidence>
<dbReference type="PROSITE" id="PS50280">
    <property type="entry name" value="SET"/>
    <property type="match status" value="1"/>
</dbReference>
<evidence type="ECO:0000313" key="11">
    <source>
        <dbReference type="Proteomes" id="UP000001055"/>
    </source>
</evidence>
<name>Q0V4Y6_PHANO</name>
<dbReference type="InterPro" id="IPR001214">
    <property type="entry name" value="SET_dom"/>
</dbReference>
<keyword evidence="2" id="KW-0808">Transferase</keyword>
<dbReference type="SMART" id="SM00317">
    <property type="entry name" value="SET"/>
    <property type="match status" value="1"/>
</dbReference>
<dbReference type="Gene3D" id="2.170.270.10">
    <property type="entry name" value="SET domain"/>
    <property type="match status" value="1"/>
</dbReference>
<feature type="compositionally biased region" description="Polar residues" evidence="7">
    <location>
        <begin position="23"/>
        <end position="33"/>
    </location>
</feature>
<dbReference type="GO" id="GO:0140951">
    <property type="term" value="F:histone H3K27 trimethyltransferase activity"/>
    <property type="evidence" value="ECO:0007669"/>
    <property type="project" value="UniProtKB-EC"/>
</dbReference>
<dbReference type="Pfam" id="PF18264">
    <property type="entry name" value="preSET_CXC"/>
    <property type="match status" value="1"/>
</dbReference>
<dbReference type="PROSITE" id="PS51633">
    <property type="entry name" value="CXC"/>
    <property type="match status" value="1"/>
</dbReference>
<accession>Q0V4Y6</accession>
<dbReference type="InterPro" id="IPR046341">
    <property type="entry name" value="SET_dom_sf"/>
</dbReference>
<dbReference type="GO" id="GO:0032259">
    <property type="term" value="P:methylation"/>
    <property type="evidence" value="ECO:0007669"/>
    <property type="project" value="UniProtKB-KW"/>
</dbReference>
<dbReference type="KEGG" id="pno:SNOG_00928"/>
<feature type="region of interest" description="Disordered" evidence="7">
    <location>
        <begin position="313"/>
        <end position="395"/>
    </location>
</feature>
<dbReference type="InterPro" id="IPR045318">
    <property type="entry name" value="EZH1/2-like"/>
</dbReference>
<evidence type="ECO:0000313" key="10">
    <source>
        <dbReference type="EMBL" id="EAT92423.2"/>
    </source>
</evidence>
<dbReference type="SUPFAM" id="SSF82199">
    <property type="entry name" value="SET domain"/>
    <property type="match status" value="1"/>
</dbReference>
<feature type="region of interest" description="Disordered" evidence="7">
    <location>
        <begin position="21"/>
        <end position="41"/>
    </location>
</feature>
<dbReference type="GeneID" id="5967666"/>
<dbReference type="STRING" id="321614.Q0V4Y6"/>
<organism evidence="10 11">
    <name type="scientific">Phaeosphaeria nodorum (strain SN15 / ATCC MYA-4574 / FGSC 10173)</name>
    <name type="common">Glume blotch fungus</name>
    <name type="synonym">Parastagonospora nodorum</name>
    <dbReference type="NCBI Taxonomy" id="321614"/>
    <lineage>
        <taxon>Eukaryota</taxon>
        <taxon>Fungi</taxon>
        <taxon>Dikarya</taxon>
        <taxon>Ascomycota</taxon>
        <taxon>Pezizomycotina</taxon>
        <taxon>Dothideomycetes</taxon>
        <taxon>Pleosporomycetidae</taxon>
        <taxon>Pleosporales</taxon>
        <taxon>Pleosporineae</taxon>
        <taxon>Phaeosphaeriaceae</taxon>
        <taxon>Parastagonospora</taxon>
    </lineage>
</organism>
<dbReference type="HOGENOM" id="CLU_662406_0_0_1"/>
<evidence type="ECO:0000259" key="9">
    <source>
        <dbReference type="PROSITE" id="PS51633"/>
    </source>
</evidence>
<evidence type="ECO:0000256" key="6">
    <source>
        <dbReference type="ARBA" id="ARBA00048568"/>
    </source>
</evidence>